<feature type="domain" description="SCD" evidence="2">
    <location>
        <begin position="338"/>
        <end position="423"/>
    </location>
</feature>
<protein>
    <submittedName>
        <fullName evidence="3">Cohesin complex subunit</fullName>
    </submittedName>
</protein>
<dbReference type="InterPro" id="IPR011989">
    <property type="entry name" value="ARM-like"/>
</dbReference>
<dbReference type="InterPro" id="IPR020839">
    <property type="entry name" value="SCD"/>
</dbReference>
<dbReference type="Pfam" id="PF21581">
    <property type="entry name" value="SCD"/>
    <property type="match status" value="1"/>
</dbReference>
<dbReference type="GO" id="GO:0005634">
    <property type="term" value="C:nucleus"/>
    <property type="evidence" value="ECO:0007669"/>
    <property type="project" value="TreeGrafter"/>
</dbReference>
<dbReference type="InterPro" id="IPR039662">
    <property type="entry name" value="Cohesin_Scc3/SA"/>
</dbReference>
<keyword evidence="4" id="KW-1185">Reference proteome</keyword>
<feature type="compositionally biased region" description="Acidic residues" evidence="1">
    <location>
        <begin position="986"/>
        <end position="1011"/>
    </location>
</feature>
<evidence type="ECO:0000313" key="4">
    <source>
        <dbReference type="Proteomes" id="UP001271007"/>
    </source>
</evidence>
<comment type="caution">
    <text evidence="3">The sequence shown here is derived from an EMBL/GenBank/DDBJ whole genome shotgun (WGS) entry which is preliminary data.</text>
</comment>
<organism evidence="3 4">
    <name type="scientific">Extremus antarcticus</name>
    <dbReference type="NCBI Taxonomy" id="702011"/>
    <lineage>
        <taxon>Eukaryota</taxon>
        <taxon>Fungi</taxon>
        <taxon>Dikarya</taxon>
        <taxon>Ascomycota</taxon>
        <taxon>Pezizomycotina</taxon>
        <taxon>Dothideomycetes</taxon>
        <taxon>Dothideomycetidae</taxon>
        <taxon>Mycosphaerellales</taxon>
        <taxon>Extremaceae</taxon>
        <taxon>Extremus</taxon>
    </lineage>
</organism>
<dbReference type="GO" id="GO:0007062">
    <property type="term" value="P:sister chromatid cohesion"/>
    <property type="evidence" value="ECO:0007669"/>
    <property type="project" value="UniProtKB-ARBA"/>
</dbReference>
<name>A0AAJ0D8E8_9PEZI</name>
<dbReference type="GO" id="GO:0000785">
    <property type="term" value="C:chromatin"/>
    <property type="evidence" value="ECO:0007669"/>
    <property type="project" value="TreeGrafter"/>
</dbReference>
<dbReference type="PROSITE" id="PS51425">
    <property type="entry name" value="SCD"/>
    <property type="match status" value="1"/>
</dbReference>
<evidence type="ECO:0000256" key="1">
    <source>
        <dbReference type="SAM" id="MobiDB-lite"/>
    </source>
</evidence>
<dbReference type="PANTHER" id="PTHR11199">
    <property type="entry name" value="STROMAL ANTIGEN"/>
    <property type="match status" value="1"/>
</dbReference>
<dbReference type="SUPFAM" id="SSF48371">
    <property type="entry name" value="ARM repeat"/>
    <property type="match status" value="1"/>
</dbReference>
<dbReference type="AlphaFoldDB" id="A0AAJ0D8E8"/>
<feature type="region of interest" description="Disordered" evidence="1">
    <location>
        <begin position="289"/>
        <end position="308"/>
    </location>
</feature>
<accession>A0AAJ0D8E8</accession>
<dbReference type="Pfam" id="PF24571">
    <property type="entry name" value="HEAT_SCC3-SA"/>
    <property type="match status" value="1"/>
</dbReference>
<dbReference type="InterPro" id="IPR056396">
    <property type="entry name" value="HEAT_SCC3-SA"/>
</dbReference>
<feature type="region of interest" description="Disordered" evidence="1">
    <location>
        <begin position="983"/>
        <end position="1024"/>
    </location>
</feature>
<dbReference type="Pfam" id="PF08514">
    <property type="entry name" value="STAG"/>
    <property type="match status" value="1"/>
</dbReference>
<feature type="compositionally biased region" description="Polar residues" evidence="1">
    <location>
        <begin position="1"/>
        <end position="16"/>
    </location>
</feature>
<dbReference type="GO" id="GO:0003682">
    <property type="term" value="F:chromatin binding"/>
    <property type="evidence" value="ECO:0007669"/>
    <property type="project" value="TreeGrafter"/>
</dbReference>
<dbReference type="InterPro" id="IPR016024">
    <property type="entry name" value="ARM-type_fold"/>
</dbReference>
<dbReference type="InterPro" id="IPR013721">
    <property type="entry name" value="STAG"/>
</dbReference>
<dbReference type="EMBL" id="JAWDJX010000045">
    <property type="protein sequence ID" value="KAK3048797.1"/>
    <property type="molecule type" value="Genomic_DNA"/>
</dbReference>
<sequence>MSSSPIRSGAPSTAQRASARVRKQPEQYTSSRFSNSKRKRGNDEEGDPQMPEDYVSDEDEPTDEDEPAEEEIRERNKKARKPKSSAPRKPAQKKPKVNGTALPVRRKKPTKKTAAAAAADAEAAGGLYAQVFASDDGLETIAADWLNTFDEHEPQALADVVNFALKAAGCNTAVSEHDVEDPDNATNRLTDIQDDYQATEPTDFPLHRKGKAGVAFKETFSGFMIVLMKSIAARGLLYSQPMLIENIEVWLSAMTSAASRAFRHTSTVASLSIITALCEIAAERANEAAAAQRQSEGEKKKTKPNKARVQQLDEKVAETNRVQEWVEIQIKDWFDTVFIHRYRDIDPVIRKECASALGDWIMILPHVFFDGSHLRYLGWVLSDSSAATRAEILKQLQRLYSEANNVGGLRTFTERFRGRLVEIATSDAETNVRVSGIELLDVLREHDLVEPDDVDAVGRLIYDSDPRVRKTVARFFAESVNDAYTTMIDELGGVENLEESLPEVGEGSLDTPRLEWLKFKSLAEQLVNYDGNDDLPNQVERHRGDGGLILHATAMESRFTLAADVLYDKIEEMKDWEALSGYLLFDHSTRRGKGANDTLTQFKQAAVLTEKEALVLLEVVSSSVKHALQDLHDKTISTKSKLTKKQKAELSEDQEEAARRLASLTPRLFKKFGDVPNTAAAVLRIGSVLDMPSLSGLHEDTATYSTILDDIRKQFMSHGTDDVLAPASNAIQHAKSYMELEEVTDEKVSGLWEDVVSNLVDLLNLDVVTVRGATQTEELRGLSNNLLRIVRLSQVSDPIPSLEDTNVAHSDEATGAEYKGAIDYIIALVQRAMPTDSPAPDAEDADLEDEVAARASEAALLYFQWKLAGIVQTLSGGANADISDEELEALATRRDQYASSLNAVLQSRKSADFVCVTVAKYLLELHTAAIVLRTITIKPGMRDDWIVLIMDLHEAYTKSIMKVFAASEKNFARLAGKKLEDKPMVDEDDIDADPMDEDPLSESESEEEETQTQESQHRHETKQRRTVFAENTLCELTRSLIYAVHAGVVDVDATRKRLERNKLRLGANYKELCSYLDIEQVGGKKGKGKKKSAKVKAAVNGMNGRGKVNPKSNAIVAEDETEDEIEDFDGEDEEALRRRGLVMDDADALGLDFGEEVAEQNGGGEEVESVLGD</sequence>
<dbReference type="Gene3D" id="1.25.10.10">
    <property type="entry name" value="Leucine-rich Repeat Variant"/>
    <property type="match status" value="1"/>
</dbReference>
<gene>
    <name evidence="3" type="primary">IRR1</name>
    <name evidence="3" type="ORF">LTR09_009909</name>
</gene>
<evidence type="ECO:0000313" key="3">
    <source>
        <dbReference type="EMBL" id="KAK3048797.1"/>
    </source>
</evidence>
<feature type="region of interest" description="Disordered" evidence="1">
    <location>
        <begin position="1"/>
        <end position="116"/>
    </location>
</feature>
<feature type="compositionally biased region" description="Acidic residues" evidence="1">
    <location>
        <begin position="54"/>
        <end position="71"/>
    </location>
</feature>
<evidence type="ECO:0000259" key="2">
    <source>
        <dbReference type="PROSITE" id="PS51425"/>
    </source>
</evidence>
<reference evidence="3" key="1">
    <citation type="submission" date="2023-04" db="EMBL/GenBank/DDBJ databases">
        <title>Black Yeasts Isolated from many extreme environments.</title>
        <authorList>
            <person name="Coleine C."/>
            <person name="Stajich J.E."/>
            <person name="Selbmann L."/>
        </authorList>
    </citation>
    <scope>NUCLEOTIDE SEQUENCE</scope>
    <source>
        <strain evidence="3">CCFEE 5312</strain>
    </source>
</reference>
<dbReference type="Proteomes" id="UP001271007">
    <property type="component" value="Unassembled WGS sequence"/>
</dbReference>
<dbReference type="PANTHER" id="PTHR11199:SF0">
    <property type="entry name" value="LD34181P-RELATED"/>
    <property type="match status" value="1"/>
</dbReference>
<proteinExistence type="predicted"/>
<dbReference type="GO" id="GO:0008278">
    <property type="term" value="C:cohesin complex"/>
    <property type="evidence" value="ECO:0007669"/>
    <property type="project" value="TreeGrafter"/>
</dbReference>